<dbReference type="PANTHER" id="PTHR30231:SF4">
    <property type="entry name" value="PROTEIN NEN2"/>
    <property type="match status" value="1"/>
</dbReference>
<dbReference type="SUPFAM" id="SSF53098">
    <property type="entry name" value="Ribonuclease H-like"/>
    <property type="match status" value="1"/>
</dbReference>
<dbReference type="Pfam" id="PF00929">
    <property type="entry name" value="RNase_T"/>
    <property type="match status" value="1"/>
</dbReference>
<evidence type="ECO:0000313" key="5">
    <source>
        <dbReference type="EMBL" id="MCT2042875.1"/>
    </source>
</evidence>
<organism evidence="5 6">
    <name type="scientific">Pseudoclavibacter albus</name>
    <dbReference type="NCBI Taxonomy" id="272241"/>
    <lineage>
        <taxon>Bacteria</taxon>
        <taxon>Bacillati</taxon>
        <taxon>Actinomycetota</taxon>
        <taxon>Actinomycetes</taxon>
        <taxon>Micrococcales</taxon>
        <taxon>Microbacteriaceae</taxon>
        <taxon>Pseudoclavibacter</taxon>
    </lineage>
</organism>
<evidence type="ECO:0000256" key="1">
    <source>
        <dbReference type="ARBA" id="ARBA00022722"/>
    </source>
</evidence>
<evidence type="ECO:0000259" key="4">
    <source>
        <dbReference type="SMART" id="SM00479"/>
    </source>
</evidence>
<dbReference type="EMBL" id="JALXSQ010000018">
    <property type="protein sequence ID" value="MCT2042875.1"/>
    <property type="molecule type" value="Genomic_DNA"/>
</dbReference>
<dbReference type="NCBIfam" id="NF005927">
    <property type="entry name" value="PRK07942.1"/>
    <property type="match status" value="1"/>
</dbReference>
<evidence type="ECO:0000256" key="2">
    <source>
        <dbReference type="ARBA" id="ARBA00022801"/>
    </source>
</evidence>
<dbReference type="PANTHER" id="PTHR30231">
    <property type="entry name" value="DNA POLYMERASE III SUBUNIT EPSILON"/>
    <property type="match status" value="1"/>
</dbReference>
<dbReference type="InterPro" id="IPR012337">
    <property type="entry name" value="RNaseH-like_sf"/>
</dbReference>
<dbReference type="Gene3D" id="3.30.420.10">
    <property type="entry name" value="Ribonuclease H-like superfamily/Ribonuclease H"/>
    <property type="match status" value="1"/>
</dbReference>
<dbReference type="CDD" id="cd06127">
    <property type="entry name" value="DEDDh"/>
    <property type="match status" value="1"/>
</dbReference>
<dbReference type="RefSeq" id="WP_066082320.1">
    <property type="nucleotide sequence ID" value="NZ_JAFDPW010000001.1"/>
</dbReference>
<keyword evidence="1" id="KW-0540">Nuclease</keyword>
<accession>A0ABT2HX30</accession>
<dbReference type="Proteomes" id="UP001525379">
    <property type="component" value="Unassembled WGS sequence"/>
</dbReference>
<keyword evidence="6" id="KW-1185">Reference proteome</keyword>
<name>A0ABT2HX30_9MICO</name>
<dbReference type="SMART" id="SM00479">
    <property type="entry name" value="EXOIII"/>
    <property type="match status" value="1"/>
</dbReference>
<dbReference type="InterPro" id="IPR013520">
    <property type="entry name" value="Ribonucl_H"/>
</dbReference>
<feature type="domain" description="Exonuclease" evidence="4">
    <location>
        <begin position="3"/>
        <end position="181"/>
    </location>
</feature>
<protein>
    <submittedName>
        <fullName evidence="5">Exonuclease domain-containing protein</fullName>
    </submittedName>
</protein>
<reference evidence="5 6" key="1">
    <citation type="submission" date="2022-04" db="EMBL/GenBank/DDBJ databases">
        <title>Human microbiome associated bacterial genomes.</title>
        <authorList>
            <person name="Sandstrom S."/>
            <person name="Salamzade R."/>
            <person name="Kalan L.R."/>
        </authorList>
    </citation>
    <scope>NUCLEOTIDE SEQUENCE [LARGE SCALE GENOMIC DNA]</scope>
    <source>
        <strain evidence="6">p3-SID1799</strain>
    </source>
</reference>
<gene>
    <name evidence="5" type="ORF">M3D15_05950</name>
</gene>
<evidence type="ECO:0000256" key="3">
    <source>
        <dbReference type="ARBA" id="ARBA00022839"/>
    </source>
</evidence>
<comment type="caution">
    <text evidence="5">The sequence shown here is derived from an EMBL/GenBank/DDBJ whole genome shotgun (WGS) entry which is preliminary data.</text>
</comment>
<sequence>MSRVAVFDTETTGVKPLEDRIVTAFVGMLDATGEVERGTDWLADPGVEIPEQAAAVHGITTEMAREEGEPAAVVVGKVRVAIEWIAVHRVPLVVFNAPYDLTLLDAECRRYGLEPVSPLLGEQVIDPLVIDRAVEKFRKGKRTLVDLAPVYGVELLDAHSAGDDAIAAGQLALAMAAKYPEEIGALPLDELHRRQVAWAEAQAKDFEEYMRRARDPEFTADRGWPVKR</sequence>
<dbReference type="GO" id="GO:0004527">
    <property type="term" value="F:exonuclease activity"/>
    <property type="evidence" value="ECO:0007669"/>
    <property type="project" value="UniProtKB-KW"/>
</dbReference>
<proteinExistence type="predicted"/>
<evidence type="ECO:0000313" key="6">
    <source>
        <dbReference type="Proteomes" id="UP001525379"/>
    </source>
</evidence>
<keyword evidence="2" id="KW-0378">Hydrolase</keyword>
<keyword evidence="3 5" id="KW-0269">Exonuclease</keyword>
<dbReference type="InterPro" id="IPR036397">
    <property type="entry name" value="RNaseH_sf"/>
</dbReference>